<name>A0A2R6NE53_9APHY</name>
<feature type="region of interest" description="Disordered" evidence="1">
    <location>
        <begin position="231"/>
        <end position="266"/>
    </location>
</feature>
<evidence type="ECO:0008006" key="4">
    <source>
        <dbReference type="Google" id="ProtNLM"/>
    </source>
</evidence>
<evidence type="ECO:0000256" key="1">
    <source>
        <dbReference type="SAM" id="MobiDB-lite"/>
    </source>
</evidence>
<accession>A0A2R6NE53</accession>
<dbReference type="OrthoDB" id="3060996at2759"/>
<comment type="caution">
    <text evidence="2">The sequence shown here is derived from an EMBL/GenBank/DDBJ whole genome shotgun (WGS) entry which is preliminary data.</text>
</comment>
<keyword evidence="3" id="KW-1185">Reference proteome</keyword>
<evidence type="ECO:0000313" key="3">
    <source>
        <dbReference type="Proteomes" id="UP000186601"/>
    </source>
</evidence>
<reference evidence="2 3" key="1">
    <citation type="submission" date="2018-02" db="EMBL/GenBank/DDBJ databases">
        <title>Genome sequence of the basidiomycete white-rot fungus Phlebia centrifuga.</title>
        <authorList>
            <person name="Granchi Z."/>
            <person name="Peng M."/>
            <person name="de Vries R.P."/>
            <person name="Hilden K."/>
            <person name="Makela M.R."/>
            <person name="Grigoriev I."/>
            <person name="Riley R."/>
        </authorList>
    </citation>
    <scope>NUCLEOTIDE SEQUENCE [LARGE SCALE GENOMIC DNA]</scope>
    <source>
        <strain evidence="2 3">FBCC195</strain>
    </source>
</reference>
<dbReference type="Proteomes" id="UP000186601">
    <property type="component" value="Unassembled WGS sequence"/>
</dbReference>
<feature type="compositionally biased region" description="Low complexity" evidence="1">
    <location>
        <begin position="627"/>
        <end position="638"/>
    </location>
</feature>
<sequence length="673" mass="74531">MSVDDDRGTTPGATTATTTSSDDKTTVYELPLEDILSFYRAQKDLQRREREMQEAHEAAIAELEGQLARQGRLLDAVNRLRRPHVHVHDIALRLFFEHIFPPPQLLDPLLGAGPDSPWSRAVRTKKALTLVCKTWRSVALPLLYEHVVLRRTGQIYALERTMRAAPAVFGPMVRSIQFDTYVYQNHGTISQESLVYILEQCENLRSLTISAAFLPMVDYIWSEYQEEEEWEEEEEAERAYQRMISGSDNTTPSSSSSSSLEAKEPQRNALKDAIHAKGPQLTELKYYRMFRLEDTYIYSPNSLIRASAHNLVSLTMFIPPSTDPTVTMDHLSLDALESLYLVPADDRDDCVSDLRTYCTWRLPRLQTVHFHPSIHPARIPHRLCDFLQIHQSGLKTVDFGSWSAGHRDDAAGIAGTAAHTTLSAAAVGDIRAVLSSLRDILQSCGKLTRMVVPVAIGPIHVLDSPLAEVEVESVDVWTSVSETRMPDMIKNREAAATTTTPGEGTTTATATATMGATPRWTNIRLFDQGLCHLMNVPYLSPPELTTLAAGETLFDAFGMRVVQKGRVVFRTDVPWDGLADQAAGANIYGIVGSRPRAVLPKELSAAWEEDSSDSSYVFQSDSEETRSSSSSPSSSENSGSEEDGGGSDYDSQKSDGSVTLEEALAIFDLTKEQ</sequence>
<evidence type="ECO:0000313" key="2">
    <source>
        <dbReference type="EMBL" id="PSR70518.1"/>
    </source>
</evidence>
<feature type="region of interest" description="Disordered" evidence="1">
    <location>
        <begin position="1"/>
        <end position="24"/>
    </location>
</feature>
<protein>
    <recommendedName>
        <fullName evidence="4">F-box domain-containing protein</fullName>
    </recommendedName>
</protein>
<organism evidence="2 3">
    <name type="scientific">Hermanssonia centrifuga</name>
    <dbReference type="NCBI Taxonomy" id="98765"/>
    <lineage>
        <taxon>Eukaryota</taxon>
        <taxon>Fungi</taxon>
        <taxon>Dikarya</taxon>
        <taxon>Basidiomycota</taxon>
        <taxon>Agaricomycotina</taxon>
        <taxon>Agaricomycetes</taxon>
        <taxon>Polyporales</taxon>
        <taxon>Meruliaceae</taxon>
        <taxon>Hermanssonia</taxon>
    </lineage>
</organism>
<feature type="region of interest" description="Disordered" evidence="1">
    <location>
        <begin position="612"/>
        <end position="657"/>
    </location>
</feature>
<gene>
    <name evidence="2" type="ORF">PHLCEN_2v13557</name>
</gene>
<proteinExistence type="predicted"/>
<dbReference type="AlphaFoldDB" id="A0A2R6NE53"/>
<dbReference type="EMBL" id="MLYV02001349">
    <property type="protein sequence ID" value="PSR70518.1"/>
    <property type="molecule type" value="Genomic_DNA"/>
</dbReference>
<feature type="compositionally biased region" description="Low complexity" evidence="1">
    <location>
        <begin position="9"/>
        <end position="20"/>
    </location>
</feature>